<proteinExistence type="predicted"/>
<dbReference type="AlphaFoldDB" id="A0A1U7CYY7"/>
<dbReference type="KEGG" id="pbor:BSF38_05746"/>
<sequence length="52" mass="5729">MPHFHEAGSPHGLMMVCVPIQVGTLWKCPTLSMEVSDALDRGESDYRALSVQ</sequence>
<evidence type="ECO:0000313" key="2">
    <source>
        <dbReference type="Proteomes" id="UP000186309"/>
    </source>
</evidence>
<dbReference type="Proteomes" id="UP000186309">
    <property type="component" value="Chromosome"/>
</dbReference>
<keyword evidence="2" id="KW-1185">Reference proteome</keyword>
<protein>
    <submittedName>
        <fullName evidence="1">Uncharacterized protein</fullName>
    </submittedName>
</protein>
<dbReference type="EMBL" id="CP019082">
    <property type="protein sequence ID" value="APW64154.1"/>
    <property type="molecule type" value="Genomic_DNA"/>
</dbReference>
<organism evidence="1 2">
    <name type="scientific">Paludisphaera borealis</name>
    <dbReference type="NCBI Taxonomy" id="1387353"/>
    <lineage>
        <taxon>Bacteria</taxon>
        <taxon>Pseudomonadati</taxon>
        <taxon>Planctomycetota</taxon>
        <taxon>Planctomycetia</taxon>
        <taxon>Isosphaerales</taxon>
        <taxon>Isosphaeraceae</taxon>
        <taxon>Paludisphaera</taxon>
    </lineage>
</organism>
<evidence type="ECO:0000313" key="1">
    <source>
        <dbReference type="EMBL" id="APW64154.1"/>
    </source>
</evidence>
<accession>A0A1U7CYY7</accession>
<gene>
    <name evidence="1" type="ORF">BSF38_05746</name>
</gene>
<name>A0A1U7CYY7_9BACT</name>
<reference evidence="2" key="1">
    <citation type="submission" date="2016-12" db="EMBL/GenBank/DDBJ databases">
        <title>Comparative genomics of four Isosphaeraceae planctomycetes: a common pool of plasmids and glycoside hydrolase genes.</title>
        <authorList>
            <person name="Ivanova A."/>
        </authorList>
    </citation>
    <scope>NUCLEOTIDE SEQUENCE [LARGE SCALE GENOMIC DNA]</scope>
    <source>
        <strain evidence="2">PX4</strain>
    </source>
</reference>